<dbReference type="PIRSF" id="PIRSF000159">
    <property type="entry name" value="NifJ"/>
    <property type="match status" value="1"/>
</dbReference>
<keyword evidence="2 9" id="KW-0813">Transport</keyword>
<dbReference type="OrthoDB" id="9808559at2"/>
<feature type="binding site" evidence="12">
    <location>
        <position position="848"/>
    </location>
    <ligand>
        <name>[4Fe-4S] cluster</name>
        <dbReference type="ChEBI" id="CHEBI:49883"/>
        <label>3</label>
    </ligand>
</feature>
<feature type="binding site" evidence="10">
    <location>
        <position position="116"/>
    </location>
    <ligand>
        <name>pyruvate</name>
        <dbReference type="ChEBI" id="CHEBI:15361"/>
    </ligand>
</feature>
<dbReference type="SUPFAM" id="SSF52922">
    <property type="entry name" value="TK C-terminal domain-like"/>
    <property type="match status" value="1"/>
</dbReference>
<feature type="binding site" evidence="12">
    <location>
        <position position="696"/>
    </location>
    <ligand>
        <name>[4Fe-4S] cluster</name>
        <dbReference type="ChEBI" id="CHEBI:49883"/>
        <label>1</label>
    </ligand>
</feature>
<dbReference type="InterPro" id="IPR050722">
    <property type="entry name" value="Pyruvate:ferred/Flavod_OxRd"/>
</dbReference>
<dbReference type="GO" id="GO:0016903">
    <property type="term" value="F:oxidoreductase activity, acting on the aldehyde or oxo group of donors"/>
    <property type="evidence" value="ECO:0007669"/>
    <property type="project" value="InterPro"/>
</dbReference>
<dbReference type="PROSITE" id="PS51379">
    <property type="entry name" value="4FE4S_FER_2"/>
    <property type="match status" value="2"/>
</dbReference>
<evidence type="ECO:0000256" key="1">
    <source>
        <dbReference type="ARBA" id="ARBA00009032"/>
    </source>
</evidence>
<dbReference type="FunFam" id="3.40.920.10:FF:000001">
    <property type="entry name" value="Pyruvate:ferredoxin (Flavodoxin) oxidoreductase"/>
    <property type="match status" value="1"/>
</dbReference>
<dbReference type="Pfam" id="PF01855">
    <property type="entry name" value="POR_N"/>
    <property type="match status" value="1"/>
</dbReference>
<keyword evidence="5 9" id="KW-0249">Electron transport</keyword>
<feature type="binding site" evidence="12">
    <location>
        <position position="758"/>
    </location>
    <ligand>
        <name>[4Fe-4S] cluster</name>
        <dbReference type="ChEBI" id="CHEBI:49883"/>
        <label>2</label>
    </ligand>
</feature>
<feature type="binding site" evidence="12">
    <location>
        <position position="699"/>
    </location>
    <ligand>
        <name>[4Fe-4S] cluster</name>
        <dbReference type="ChEBI" id="CHEBI:49883"/>
        <label>1</label>
    </ligand>
</feature>
<protein>
    <submittedName>
        <fullName evidence="14">Pyruvate-ferredoxin/flavodoxin oxidoreductase</fullName>
    </submittedName>
</protein>
<dbReference type="Pfam" id="PF01558">
    <property type="entry name" value="POR"/>
    <property type="match status" value="1"/>
</dbReference>
<evidence type="ECO:0000256" key="12">
    <source>
        <dbReference type="PIRSR" id="PIRSR000159-50"/>
    </source>
</evidence>
<sequence>MAKQKKFMTCDGNTAAAHISYMFSEVACIYPITPSSPMAESVDEWAATGKKNLFGETLRLVEMQSEAGAAGAVHGSLQAGALTTTYTASQGLLLMIPNMYKIAGEMLPTVFNVSARALAAHALSIFGDHSDVYAARQTGFAMLMAGSVQEVMDLSAVSHLATLESKIPFMNIFDGFRTSHEIQKIEALTEDDIRPLINQQALLDFRKRALNPSNPVTKGTAQNPDVYFQGREASNPLYESIPDIVEAYMNKISEITGREYHPFTYYGDPEAENIIVAMGSVTETIREVIDYKAQSGEKVGLVSVHLYRPFSIDYLMKVMPKTVKRIAVLDRTKEPGANGEPLYLDVRDAFYGKENAPIVVGGRYGLGSKDTTPAHIISVYDNLELPEPRNGFTISIDDDVTFRSLPLLPEIKVTSNKIYEAKFYGLGSDGTVGANKNSIKIIGGATDKYCQAYFAYDSKKSGGFTTSHLRFGDEPIRSTYLVNSADFIACHVPAYIHLYDVLKGLKVGGSFLFNSIWNEEETKANLPDRMKKYLATNDIQMYIINATQIAKDLGLGSRTNTIMQSAFFKITDVIPYDLAVSEMKNFIVKSYGRKGENIVNMNYAAVDAGGDEANLIKVSIPEEWKNLEVSSEKVVYKEERPEFIEQVVDVMNAQKGDELPVSTFKGREDGTFPAGTTQYEKRGVATVVPEWFEETCIQCNQCAYVCPHAAIRPFLIDEEELANAPEGTKTKEAKGKEVKGLKYRIQVSPLDCTGCYNCVDVCPAPKQKALAMRPLETQEPEIERWDYMHAEVGYKELMDKNKSVKNSQFAQPLFEFSGACAGCGETPYIKLITQLYGERMMVANATGCSSIYGGSAPATPYTKNNISGAGPAWANSLFEDNAEYGFGMAEGGRKIRKRLLNLMEESLDAVKPETAEAFRAWIDGYEDGEKTIELSDDVKKAIDNEPHEVAQKISELAHYLPKRSVWIFGGDGWAYDIGYGGVDHVLASGEDVNLLVLDTEIYSNTGGQASKSTPVGAVAKFAASGKRVRKKDLGIMAMSYGYVYVAQVALGANQAQYFKAVKEAEAYPGPSLIIAYSPCISHGLKNSMGKANQQQKDAVAAGYWHLYRYNPMLEDEGKNPFQMDSKEPDWSKFQDFLLSETRYTALQKSFPAEADELFKAAEENAKWRYQSYKRQSQLNYSEEEK</sequence>
<evidence type="ECO:0000256" key="9">
    <source>
        <dbReference type="PIRNR" id="PIRNR000159"/>
    </source>
</evidence>
<dbReference type="Gene3D" id="3.30.70.20">
    <property type="match status" value="1"/>
</dbReference>
<dbReference type="SUPFAM" id="SSF53323">
    <property type="entry name" value="Pyruvate-ferredoxin oxidoreductase, PFOR, domain III"/>
    <property type="match status" value="1"/>
</dbReference>
<dbReference type="FunFam" id="3.30.70.20:FF:000022">
    <property type="entry name" value="Pyruvate:ferredoxin (Flavodoxin) oxidoreductase"/>
    <property type="match status" value="1"/>
</dbReference>
<feature type="site" description="Important for catalytic activity" evidence="11">
    <location>
        <position position="116"/>
    </location>
</feature>
<dbReference type="InterPro" id="IPR011895">
    <property type="entry name" value="Pyrv_flavodox_OxRed"/>
</dbReference>
<dbReference type="FunFam" id="3.40.50.970:FF:000041">
    <property type="entry name" value="Pyruvate:ferredoxin (Flavodoxin) oxidoreductase"/>
    <property type="match status" value="1"/>
</dbReference>
<evidence type="ECO:0000259" key="13">
    <source>
        <dbReference type="PROSITE" id="PS51379"/>
    </source>
</evidence>
<feature type="binding site" evidence="12">
    <location>
        <position position="823"/>
    </location>
    <ligand>
        <name>[4Fe-4S] cluster</name>
        <dbReference type="ChEBI" id="CHEBI:49883"/>
        <label>3</label>
    </ligand>
</feature>
<feature type="binding site" evidence="10">
    <location>
        <begin position="970"/>
        <end position="973"/>
    </location>
    <ligand>
        <name>thiamine diphosphate</name>
        <dbReference type="ChEBI" id="CHEBI:58937"/>
    </ligand>
</feature>
<evidence type="ECO:0000256" key="6">
    <source>
        <dbReference type="ARBA" id="ARBA00023002"/>
    </source>
</evidence>
<feature type="binding site" evidence="12">
    <location>
        <position position="762"/>
    </location>
    <ligand>
        <name>[4Fe-4S] cluster</name>
        <dbReference type="ChEBI" id="CHEBI:49883"/>
        <label>1</label>
    </ligand>
</feature>
<gene>
    <name evidence="14" type="ORF">C7377_1230</name>
</gene>
<feature type="binding site" evidence="12">
    <location>
        <position position="706"/>
    </location>
    <ligand>
        <name>[4Fe-4S] cluster</name>
        <dbReference type="ChEBI" id="CHEBI:49883"/>
        <label>2</label>
    </ligand>
</feature>
<keyword evidence="14" id="KW-0670">Pyruvate</keyword>
<dbReference type="InterPro" id="IPR019456">
    <property type="entry name" value="Pyrv-flavodox_OxRtase_EKR"/>
</dbReference>
<dbReference type="Gene3D" id="4.10.780.10">
    <property type="entry name" value="Pyruvate-flavodoxin oxidoreductase, EKR domain"/>
    <property type="match status" value="1"/>
</dbReference>
<feature type="site" description="Important for catalytic activity" evidence="11">
    <location>
        <position position="33"/>
    </location>
</feature>
<dbReference type="InterPro" id="IPR002880">
    <property type="entry name" value="Pyrv_Fd/Flavodoxin_OxRdtase_N"/>
</dbReference>
<dbReference type="NCBIfam" id="TIGR02176">
    <property type="entry name" value="pyruv_ox_red"/>
    <property type="match status" value="1"/>
</dbReference>
<dbReference type="PANTHER" id="PTHR32154:SF0">
    <property type="entry name" value="PYRUVATE-FLAVODOXIN OXIDOREDUCTASE-RELATED"/>
    <property type="match status" value="1"/>
</dbReference>
<dbReference type="FunFam" id="3.40.50.970:FF:000012">
    <property type="entry name" value="Pyruvate:ferredoxin (Flavodoxin) oxidoreductase"/>
    <property type="match status" value="1"/>
</dbReference>
<evidence type="ECO:0000256" key="3">
    <source>
        <dbReference type="ARBA" id="ARBA00022485"/>
    </source>
</evidence>
<dbReference type="Pfam" id="PF12838">
    <property type="entry name" value="Fer4_7"/>
    <property type="match status" value="1"/>
</dbReference>
<dbReference type="SUPFAM" id="SSF54862">
    <property type="entry name" value="4Fe-4S ferredoxins"/>
    <property type="match status" value="1"/>
</dbReference>
<dbReference type="GO" id="GO:0005506">
    <property type="term" value="F:iron ion binding"/>
    <property type="evidence" value="ECO:0007669"/>
    <property type="project" value="InterPro"/>
</dbReference>
<feature type="binding site" evidence="12">
    <location>
        <position position="755"/>
    </location>
    <ligand>
        <name>[4Fe-4S] cluster</name>
        <dbReference type="ChEBI" id="CHEBI:49883"/>
        <label>2</label>
    </ligand>
</feature>
<keyword evidence="15" id="KW-1185">Reference proteome</keyword>
<dbReference type="InterPro" id="IPR037112">
    <property type="entry name" value="Pyrv-flavodox_OxR_EKR_sf"/>
</dbReference>
<keyword evidence="4 12" id="KW-0479">Metal-binding</keyword>
<name>A0A7L4UPU5_BALHA</name>
<dbReference type="Pfam" id="PF17147">
    <property type="entry name" value="PFOR_II"/>
    <property type="match status" value="1"/>
</dbReference>
<dbReference type="EMBL" id="QENZ01000004">
    <property type="protein sequence ID" value="PVX50907.1"/>
    <property type="molecule type" value="Genomic_DNA"/>
</dbReference>
<evidence type="ECO:0000256" key="10">
    <source>
        <dbReference type="PIRSR" id="PIRSR000159-1"/>
    </source>
</evidence>
<feature type="binding site" evidence="12">
    <location>
        <position position="752"/>
    </location>
    <ligand>
        <name>[4Fe-4S] cluster</name>
        <dbReference type="ChEBI" id="CHEBI:49883"/>
        <label>2</label>
    </ligand>
</feature>
<feature type="binding site" evidence="10">
    <location>
        <position position="848"/>
    </location>
    <ligand>
        <name>thiamine diphosphate</name>
        <dbReference type="ChEBI" id="CHEBI:58937"/>
    </ligand>
</feature>
<dbReference type="SMART" id="SM00890">
    <property type="entry name" value="EKR"/>
    <property type="match status" value="1"/>
</dbReference>
<reference evidence="14 15" key="1">
    <citation type="submission" date="2018-05" db="EMBL/GenBank/DDBJ databases">
        <title>Genomic Encyclopedia of Type Strains, Phase IV (KMG-IV): sequencing the most valuable type-strain genomes for metagenomic binning, comparative biology and taxonomic classification.</title>
        <authorList>
            <person name="Goeker M."/>
        </authorList>
    </citation>
    <scope>NUCLEOTIDE SEQUENCE [LARGE SCALE GENOMIC DNA]</scope>
    <source>
        <strain evidence="14 15">DSM 28579</strain>
    </source>
</reference>
<dbReference type="Pfam" id="PF10371">
    <property type="entry name" value="EKR"/>
    <property type="match status" value="1"/>
</dbReference>
<dbReference type="RefSeq" id="WP_116496457.1">
    <property type="nucleotide sequence ID" value="NZ_QENZ01000004.1"/>
</dbReference>
<accession>A0A7L4UPU5</accession>
<feature type="binding site" evidence="10">
    <location>
        <begin position="999"/>
        <end position="1004"/>
    </location>
    <ligand>
        <name>thiamine diphosphate</name>
        <dbReference type="ChEBI" id="CHEBI:58937"/>
    </ligand>
</feature>
<dbReference type="InterPro" id="IPR017900">
    <property type="entry name" value="4Fe4S_Fe_S_CS"/>
</dbReference>
<dbReference type="SUPFAM" id="SSF52518">
    <property type="entry name" value="Thiamin diphosphate-binding fold (THDP-binding)"/>
    <property type="match status" value="2"/>
</dbReference>
<evidence type="ECO:0000256" key="4">
    <source>
        <dbReference type="ARBA" id="ARBA00022723"/>
    </source>
</evidence>
<feature type="binding site" evidence="10">
    <location>
        <position position="66"/>
    </location>
    <ligand>
        <name>thiamine diphosphate</name>
        <dbReference type="ChEBI" id="CHEBI:58937"/>
    </ligand>
</feature>
<feature type="domain" description="4Fe-4S ferredoxin-type" evidence="13">
    <location>
        <begin position="687"/>
        <end position="716"/>
    </location>
</feature>
<feature type="binding site" evidence="10">
    <location>
        <position position="825"/>
    </location>
    <ligand>
        <name>thiamine diphosphate</name>
        <dbReference type="ChEBI" id="CHEBI:58937"/>
    </ligand>
</feature>
<feature type="site" description="Important for catalytic activity" evidence="11">
    <location>
        <position position="1004"/>
    </location>
</feature>
<evidence type="ECO:0000256" key="7">
    <source>
        <dbReference type="ARBA" id="ARBA00023004"/>
    </source>
</evidence>
<dbReference type="InterPro" id="IPR009014">
    <property type="entry name" value="Transketo_C/PFOR_II"/>
</dbReference>
<feature type="binding site" evidence="12">
    <location>
        <position position="1079"/>
    </location>
    <ligand>
        <name>[4Fe-4S] cluster</name>
        <dbReference type="ChEBI" id="CHEBI:49883"/>
        <label>3</label>
    </ligand>
</feature>
<evidence type="ECO:0000256" key="11">
    <source>
        <dbReference type="PIRSR" id="PIRSR000159-2"/>
    </source>
</evidence>
<keyword evidence="7 12" id="KW-0408">Iron</keyword>
<dbReference type="Gene3D" id="3.40.920.10">
    <property type="entry name" value="Pyruvate-ferredoxin oxidoreductase, PFOR, domain III"/>
    <property type="match status" value="1"/>
</dbReference>
<feature type="site" description="Important for catalytic activity" evidence="11">
    <location>
        <position position="66"/>
    </location>
</feature>
<keyword evidence="3 12" id="KW-0004">4Fe-4S</keyword>
<dbReference type="FunFam" id="3.40.50.920:FF:000007">
    <property type="entry name" value="Pyruvate:ferredoxin (Flavodoxin) oxidoreductase"/>
    <property type="match status" value="1"/>
</dbReference>
<evidence type="ECO:0000313" key="14">
    <source>
        <dbReference type="EMBL" id="PVX50907.1"/>
    </source>
</evidence>
<dbReference type="PROSITE" id="PS00198">
    <property type="entry name" value="4FE4S_FER_1"/>
    <property type="match status" value="1"/>
</dbReference>
<keyword evidence="8 12" id="KW-0411">Iron-sulfur</keyword>
<dbReference type="Proteomes" id="UP000251835">
    <property type="component" value="Unassembled WGS sequence"/>
</dbReference>
<dbReference type="CDD" id="cd03377">
    <property type="entry name" value="TPP_PFOR_PNO"/>
    <property type="match status" value="1"/>
</dbReference>
<feature type="binding site" evidence="12">
    <location>
        <position position="820"/>
    </location>
    <ligand>
        <name>[4Fe-4S] cluster</name>
        <dbReference type="ChEBI" id="CHEBI:49883"/>
        <label>3</label>
    </ligand>
</feature>
<evidence type="ECO:0000256" key="8">
    <source>
        <dbReference type="ARBA" id="ARBA00023014"/>
    </source>
</evidence>
<comment type="cofactor">
    <cofactor evidence="12">
        <name>[4Fe-4S] cluster</name>
        <dbReference type="ChEBI" id="CHEBI:49883"/>
    </cofactor>
    <text evidence="12">Binds 3 [4Fe-4S] clusters per subunit.</text>
</comment>
<feature type="binding site" evidence="12">
    <location>
        <position position="702"/>
    </location>
    <ligand>
        <name>[4Fe-4S] cluster</name>
        <dbReference type="ChEBI" id="CHEBI:49883"/>
        <label>1</label>
    </ligand>
</feature>
<evidence type="ECO:0000256" key="2">
    <source>
        <dbReference type="ARBA" id="ARBA00022448"/>
    </source>
</evidence>
<dbReference type="PANTHER" id="PTHR32154">
    <property type="entry name" value="PYRUVATE-FLAVODOXIN OXIDOREDUCTASE-RELATED"/>
    <property type="match status" value="1"/>
</dbReference>
<keyword evidence="6 9" id="KW-0560">Oxidoreductase</keyword>
<dbReference type="GO" id="GO:0006979">
    <property type="term" value="P:response to oxidative stress"/>
    <property type="evidence" value="ECO:0007669"/>
    <property type="project" value="TreeGrafter"/>
</dbReference>
<evidence type="ECO:0000313" key="15">
    <source>
        <dbReference type="Proteomes" id="UP000251835"/>
    </source>
</evidence>
<dbReference type="InterPro" id="IPR002869">
    <property type="entry name" value="Pyrv_flavodox_OxRed_cen"/>
</dbReference>
<comment type="caution">
    <text evidence="14">The sequence shown here is derived from an EMBL/GenBank/DDBJ whole genome shotgun (WGS) entry which is preliminary data.</text>
</comment>
<dbReference type="InterPro" id="IPR017896">
    <property type="entry name" value="4Fe4S_Fe-S-bd"/>
</dbReference>
<dbReference type="Gene3D" id="3.40.50.970">
    <property type="match status" value="2"/>
</dbReference>
<comment type="similarity">
    <text evidence="1 9">Belongs to the pyruvate:ferredoxin/flavodoxin oxidoreductase family.</text>
</comment>
<dbReference type="GO" id="GO:0051539">
    <property type="term" value="F:4 iron, 4 sulfur cluster binding"/>
    <property type="evidence" value="ECO:0007669"/>
    <property type="project" value="UniProtKB-KW"/>
</dbReference>
<evidence type="ECO:0000256" key="5">
    <source>
        <dbReference type="ARBA" id="ARBA00022982"/>
    </source>
</evidence>
<dbReference type="AlphaFoldDB" id="A0A7L4UPU5"/>
<proteinExistence type="inferred from homology"/>
<dbReference type="GO" id="GO:0022900">
    <property type="term" value="P:electron transport chain"/>
    <property type="evidence" value="ECO:0007669"/>
    <property type="project" value="InterPro"/>
</dbReference>
<dbReference type="Gene3D" id="3.40.50.920">
    <property type="match status" value="1"/>
</dbReference>
<organism evidence="14 15">
    <name type="scientific">Balneicella halophila</name>
    <dbReference type="NCBI Taxonomy" id="1537566"/>
    <lineage>
        <taxon>Bacteria</taxon>
        <taxon>Pseudomonadati</taxon>
        <taxon>Bacteroidota</taxon>
        <taxon>Bacteroidia</taxon>
        <taxon>Bacteroidales</taxon>
        <taxon>Balneicellaceae</taxon>
        <taxon>Balneicella</taxon>
    </lineage>
</organism>
<dbReference type="InterPro" id="IPR029061">
    <property type="entry name" value="THDP-binding"/>
</dbReference>
<feature type="binding site" evidence="10">
    <location>
        <position position="33"/>
    </location>
    <ligand>
        <name>pyruvate</name>
        <dbReference type="ChEBI" id="CHEBI:15361"/>
    </ligand>
</feature>
<dbReference type="InterPro" id="IPR019752">
    <property type="entry name" value="Pyrv/ketoisovalerate_OxRed_cat"/>
</dbReference>
<feature type="domain" description="4Fe-4S ferredoxin-type" evidence="13">
    <location>
        <begin position="743"/>
        <end position="775"/>
    </location>
</feature>
<dbReference type="InterPro" id="IPR033412">
    <property type="entry name" value="PFOR_II"/>
</dbReference>
<dbReference type="CDD" id="cd07034">
    <property type="entry name" value="TPP_PYR_PFOR_IOR-alpha_like"/>
    <property type="match status" value="1"/>
</dbReference>